<comment type="subcellular location">
    <subcellularLocation>
        <location evidence="1">Cytoplasm</location>
    </subcellularLocation>
    <subcellularLocation>
        <location evidence="11">Endomembrane system</location>
        <topology evidence="11">Single-pass type I membrane protein</topology>
    </subcellularLocation>
</comment>
<dbReference type="RefSeq" id="XP_018122801.1">
    <property type="nucleotide sequence ID" value="XM_018267312.2"/>
</dbReference>
<dbReference type="GO" id="GO:0030496">
    <property type="term" value="C:midbody"/>
    <property type="evidence" value="ECO:0000318"/>
    <property type="project" value="GO_Central"/>
</dbReference>
<dbReference type="Proteomes" id="UP000186698">
    <property type="component" value="Chromosome 6L"/>
</dbReference>
<dbReference type="GO" id="GO:0005813">
    <property type="term" value="C:centrosome"/>
    <property type="evidence" value="ECO:0000318"/>
    <property type="project" value="GO_Central"/>
</dbReference>
<dbReference type="SMART" id="SM00409">
    <property type="entry name" value="IG"/>
    <property type="match status" value="3"/>
</dbReference>
<dbReference type="STRING" id="8355.A0A1L8FVR1"/>
<dbReference type="AlphaFoldDB" id="A0A1L8FVR1"/>
<sequence length="466" mass="52742">MGQDASMELLNGTPYLLNITLYALLLGTCCALKIRIPSPTIHGIEGRPLILPVHYDSYVPASGIQIIWVFERPQTPAMFLLSSVNKSVVSDLEFQHKFTLQPPNASLLIPSLHLRDEGTYTVKVNIRSNTTISYTQKIDVIVHVPVSKPTISIKPPHEAVEYIGNITFHCSVEKGTRVTYMWLRDGKPLESSPSYNFSQNGTFLIDPVMKTDIGNYSCLVKNYVSQMESDVITPTIYYGPYELTVSSDKGLKVGEVFTVDIGESIQFDCSADSNPPNTFSWIQRTENSTEIINYGPYFKIASYKVGQKTVDYMCRAYNHITGKLDETQFTVIYASTDPQKLMQNGNTYPLAAITGISLFIILSICLLFVWKKYQFFRAIRWKIPNNRPSQEYRRTQIFSGHEDAINDFGIYEFVTLPEPYTPHRVASSSVSNASHAQDTSCTVYEVIQQVPEQQQQQQQQHTDRDE</sequence>
<keyword evidence="5" id="KW-1133">Transmembrane helix</keyword>
<dbReference type="InterPro" id="IPR007110">
    <property type="entry name" value="Ig-like_dom"/>
</dbReference>
<evidence type="ECO:0000313" key="14">
    <source>
        <dbReference type="RefSeq" id="XP_018122801.1"/>
    </source>
</evidence>
<organism evidence="13 14">
    <name type="scientific">Xenopus laevis</name>
    <name type="common">African clawed frog</name>
    <dbReference type="NCBI Taxonomy" id="8355"/>
    <lineage>
        <taxon>Eukaryota</taxon>
        <taxon>Metazoa</taxon>
        <taxon>Chordata</taxon>
        <taxon>Craniata</taxon>
        <taxon>Vertebrata</taxon>
        <taxon>Euteleostomi</taxon>
        <taxon>Amphibia</taxon>
        <taxon>Batrachia</taxon>
        <taxon>Anura</taxon>
        <taxon>Pipoidea</taxon>
        <taxon>Pipidae</taxon>
        <taxon>Xenopodinae</taxon>
        <taxon>Xenopus</taxon>
        <taxon>Xenopus</taxon>
    </lineage>
</organism>
<protein>
    <submittedName>
        <fullName evidence="14">HEPACAM family member 2</fullName>
    </submittedName>
</protein>
<dbReference type="PANTHER" id="PTHR44888">
    <property type="entry name" value="HEPACAM FAMILY MEMBER 2-RELATED"/>
    <property type="match status" value="1"/>
</dbReference>
<dbReference type="OrthoDB" id="9872799at2759"/>
<evidence type="ECO:0000256" key="8">
    <source>
        <dbReference type="ARBA" id="ARBA00023180"/>
    </source>
</evidence>
<dbReference type="Xenbase" id="XB-GENE-17330710">
    <property type="gene designation" value="hepacam2.L"/>
</dbReference>
<keyword evidence="8" id="KW-0325">Glycoprotein</keyword>
<dbReference type="AGR" id="Xenbase:XB-GENE-17330710"/>
<dbReference type="FunFam" id="2.60.40.10:FF:000506">
    <property type="entry name" value="HEPACAM family member 2 isoform X2"/>
    <property type="match status" value="1"/>
</dbReference>
<dbReference type="Gene3D" id="2.60.40.10">
    <property type="entry name" value="Immunoglobulins"/>
    <property type="match status" value="3"/>
</dbReference>
<reference evidence="14" key="1">
    <citation type="submission" date="2025-08" db="UniProtKB">
        <authorList>
            <consortium name="RefSeq"/>
        </authorList>
    </citation>
    <scope>IDENTIFICATION</scope>
    <source>
        <strain evidence="14">J_2021</strain>
        <tissue evidence="14">Erythrocytes</tissue>
    </source>
</reference>
<dbReference type="GO" id="GO:0007098">
    <property type="term" value="P:centrosome cycle"/>
    <property type="evidence" value="ECO:0000318"/>
    <property type="project" value="GO_Central"/>
</dbReference>
<dbReference type="Bgee" id="108718837">
    <property type="expression patterns" value="Expressed in intestine and 6 other cell types or tissues"/>
</dbReference>
<keyword evidence="7" id="KW-1015">Disulfide bond</keyword>
<dbReference type="FunFam" id="2.60.40.10:FF:000483">
    <property type="entry name" value="HEPACAM family member 2 isoform X1"/>
    <property type="match status" value="1"/>
</dbReference>
<keyword evidence="9" id="KW-0131">Cell cycle</keyword>
<evidence type="ECO:0000256" key="2">
    <source>
        <dbReference type="ARBA" id="ARBA00022490"/>
    </source>
</evidence>
<dbReference type="GO" id="GO:0005794">
    <property type="term" value="C:Golgi apparatus"/>
    <property type="evidence" value="ECO:0000318"/>
    <property type="project" value="GO_Central"/>
</dbReference>
<dbReference type="InterPro" id="IPR003599">
    <property type="entry name" value="Ig_sub"/>
</dbReference>
<dbReference type="PROSITE" id="PS50835">
    <property type="entry name" value="IG_LIKE"/>
    <property type="match status" value="2"/>
</dbReference>
<evidence type="ECO:0000256" key="6">
    <source>
        <dbReference type="ARBA" id="ARBA00023136"/>
    </source>
</evidence>
<dbReference type="GO" id="GO:0005819">
    <property type="term" value="C:spindle"/>
    <property type="evidence" value="ECO:0000318"/>
    <property type="project" value="GO_Central"/>
</dbReference>
<keyword evidence="10" id="KW-0393">Immunoglobulin domain</keyword>
<evidence type="ECO:0000313" key="15">
    <source>
        <dbReference type="Xenbase" id="XB-GENE-17330710"/>
    </source>
</evidence>
<gene>
    <name evidence="14 15" type="primary">hepacam2.L</name>
</gene>
<dbReference type="PANTHER" id="PTHR44888:SF1">
    <property type="entry name" value="HEPACAM FAMILY MEMBER 2"/>
    <property type="match status" value="1"/>
</dbReference>
<feature type="domain" description="Ig-like" evidence="12">
    <location>
        <begin position="149"/>
        <end position="233"/>
    </location>
</feature>
<dbReference type="InterPro" id="IPR013106">
    <property type="entry name" value="Ig_V-set"/>
</dbReference>
<proteinExistence type="predicted"/>
<keyword evidence="13" id="KW-1185">Reference proteome</keyword>
<evidence type="ECO:0000256" key="4">
    <source>
        <dbReference type="ARBA" id="ARBA00022729"/>
    </source>
</evidence>
<dbReference type="CTD" id="108718837"/>
<dbReference type="SMART" id="SM00408">
    <property type="entry name" value="IGc2"/>
    <property type="match status" value="2"/>
</dbReference>
<dbReference type="InterPro" id="IPR036179">
    <property type="entry name" value="Ig-like_dom_sf"/>
</dbReference>
<keyword evidence="4" id="KW-0732">Signal</keyword>
<evidence type="ECO:0000256" key="11">
    <source>
        <dbReference type="ARBA" id="ARBA00046288"/>
    </source>
</evidence>
<evidence type="ECO:0000256" key="10">
    <source>
        <dbReference type="ARBA" id="ARBA00023319"/>
    </source>
</evidence>
<keyword evidence="3" id="KW-0812">Transmembrane</keyword>
<dbReference type="SUPFAM" id="SSF48726">
    <property type="entry name" value="Immunoglobulin"/>
    <property type="match status" value="3"/>
</dbReference>
<dbReference type="KEGG" id="xla:108718837"/>
<accession>A0A1L8FVR1</accession>
<evidence type="ECO:0000256" key="9">
    <source>
        <dbReference type="ARBA" id="ARBA00023306"/>
    </source>
</evidence>
<dbReference type="Pfam" id="PF07686">
    <property type="entry name" value="V-set"/>
    <property type="match status" value="1"/>
</dbReference>
<evidence type="ECO:0000259" key="12">
    <source>
        <dbReference type="PROSITE" id="PS50835"/>
    </source>
</evidence>
<feature type="domain" description="Ig-like" evidence="12">
    <location>
        <begin position="234"/>
        <end position="330"/>
    </location>
</feature>
<evidence type="ECO:0000256" key="7">
    <source>
        <dbReference type="ARBA" id="ARBA00023157"/>
    </source>
</evidence>
<dbReference type="Pfam" id="PF13927">
    <property type="entry name" value="Ig_3"/>
    <property type="match status" value="1"/>
</dbReference>
<evidence type="ECO:0000256" key="1">
    <source>
        <dbReference type="ARBA" id="ARBA00004496"/>
    </source>
</evidence>
<dbReference type="PaxDb" id="8355-A0A1L8FVR1"/>
<dbReference type="InterPro" id="IPR003598">
    <property type="entry name" value="Ig_sub2"/>
</dbReference>
<dbReference type="InterPro" id="IPR052280">
    <property type="entry name" value="HEPACAM_domain"/>
</dbReference>
<name>A0A1L8FVR1_XENLA</name>
<evidence type="ECO:0000313" key="13">
    <source>
        <dbReference type="Proteomes" id="UP000186698"/>
    </source>
</evidence>
<dbReference type="OMA" id="TIDYMCC"/>
<keyword evidence="6" id="KW-0472">Membrane</keyword>
<dbReference type="InterPro" id="IPR013783">
    <property type="entry name" value="Ig-like_fold"/>
</dbReference>
<evidence type="ECO:0000256" key="3">
    <source>
        <dbReference type="ARBA" id="ARBA00022692"/>
    </source>
</evidence>
<keyword evidence="2" id="KW-0963">Cytoplasm</keyword>
<dbReference type="GeneID" id="108718837"/>
<evidence type="ECO:0000256" key="5">
    <source>
        <dbReference type="ARBA" id="ARBA00022989"/>
    </source>
</evidence>